<protein>
    <submittedName>
        <fullName evidence="2">Uncharacterized protein</fullName>
    </submittedName>
</protein>
<feature type="chain" id="PRO_5017312908" evidence="1">
    <location>
        <begin position="20"/>
        <end position="50"/>
    </location>
</feature>
<dbReference type="EMBL" id="LXQA011424791">
    <property type="protein sequence ID" value="MCI96816.1"/>
    <property type="molecule type" value="Genomic_DNA"/>
</dbReference>
<dbReference type="Proteomes" id="UP000265520">
    <property type="component" value="Unassembled WGS sequence"/>
</dbReference>
<comment type="caution">
    <text evidence="2">The sequence shown here is derived from an EMBL/GenBank/DDBJ whole genome shotgun (WGS) entry which is preliminary data.</text>
</comment>
<keyword evidence="1" id="KW-0732">Signal</keyword>
<feature type="non-terminal residue" evidence="2">
    <location>
        <position position="1"/>
    </location>
</feature>
<feature type="signal peptide" evidence="1">
    <location>
        <begin position="1"/>
        <end position="19"/>
    </location>
</feature>
<dbReference type="AlphaFoldDB" id="A0A392W972"/>
<accession>A0A392W972</accession>
<reference evidence="2 3" key="1">
    <citation type="journal article" date="2018" name="Front. Plant Sci.">
        <title>Red Clover (Trifolium pratense) and Zigzag Clover (T. medium) - A Picture of Genomic Similarities and Differences.</title>
        <authorList>
            <person name="Dluhosova J."/>
            <person name="Istvanek J."/>
            <person name="Nedelnik J."/>
            <person name="Repkova J."/>
        </authorList>
    </citation>
    <scope>NUCLEOTIDE SEQUENCE [LARGE SCALE GENOMIC DNA]</scope>
    <source>
        <strain evidence="3">cv. 10/8</strain>
        <tissue evidence="2">Leaf</tissue>
    </source>
</reference>
<evidence type="ECO:0000313" key="3">
    <source>
        <dbReference type="Proteomes" id="UP000265520"/>
    </source>
</evidence>
<sequence>VRFFAVGVWSLSFLWVSKLLVVDPQSLLLSCLPPSSSDTAVLVVPAWVGR</sequence>
<name>A0A392W972_9FABA</name>
<keyword evidence="3" id="KW-1185">Reference proteome</keyword>
<evidence type="ECO:0000313" key="2">
    <source>
        <dbReference type="EMBL" id="MCI96816.1"/>
    </source>
</evidence>
<proteinExistence type="predicted"/>
<evidence type="ECO:0000256" key="1">
    <source>
        <dbReference type="SAM" id="SignalP"/>
    </source>
</evidence>
<organism evidence="2 3">
    <name type="scientific">Trifolium medium</name>
    <dbReference type="NCBI Taxonomy" id="97028"/>
    <lineage>
        <taxon>Eukaryota</taxon>
        <taxon>Viridiplantae</taxon>
        <taxon>Streptophyta</taxon>
        <taxon>Embryophyta</taxon>
        <taxon>Tracheophyta</taxon>
        <taxon>Spermatophyta</taxon>
        <taxon>Magnoliopsida</taxon>
        <taxon>eudicotyledons</taxon>
        <taxon>Gunneridae</taxon>
        <taxon>Pentapetalae</taxon>
        <taxon>rosids</taxon>
        <taxon>fabids</taxon>
        <taxon>Fabales</taxon>
        <taxon>Fabaceae</taxon>
        <taxon>Papilionoideae</taxon>
        <taxon>50 kb inversion clade</taxon>
        <taxon>NPAAA clade</taxon>
        <taxon>Hologalegina</taxon>
        <taxon>IRL clade</taxon>
        <taxon>Trifolieae</taxon>
        <taxon>Trifolium</taxon>
    </lineage>
</organism>